<dbReference type="GO" id="GO:0016020">
    <property type="term" value="C:membrane"/>
    <property type="evidence" value="ECO:0007669"/>
    <property type="project" value="InterPro"/>
</dbReference>
<organism evidence="3 4">
    <name type="scientific">Pedobacter chitinilyticus</name>
    <dbReference type="NCBI Taxonomy" id="2233776"/>
    <lineage>
        <taxon>Bacteria</taxon>
        <taxon>Pseudomonadati</taxon>
        <taxon>Bacteroidota</taxon>
        <taxon>Sphingobacteriia</taxon>
        <taxon>Sphingobacteriales</taxon>
        <taxon>Sphingobacteriaceae</taxon>
        <taxon>Pedobacter</taxon>
    </lineage>
</organism>
<gene>
    <name evidence="3" type="ORF">DPV69_14620</name>
</gene>
<dbReference type="GO" id="GO:0000155">
    <property type="term" value="F:phosphorelay sensor kinase activity"/>
    <property type="evidence" value="ECO:0007669"/>
    <property type="project" value="InterPro"/>
</dbReference>
<protein>
    <submittedName>
        <fullName evidence="3">Histidine kinase</fullName>
    </submittedName>
</protein>
<sequence length="368" mass="42586">MPQTERTFLSNKAKRAVFVPLAFVLFYLVSFLLDPYATFWQEYFQRSFWKLLTEWIVSLVFCFLVSEASIFIHSRLNRTLPWTDQPLKRLMTEALFNMLAVMVVIFLDIAFIVFIEKEHLGDPSTEDIKNLMQWGVVSTMISFTLIAINTGSYLVANWKNSEMSLAQHKLRESELKQASVEAQLNALKLQLDPHFIFNSLSILSELILEDQQLGYEYSERFSRVYRFLLVNSKKNTVSLEEELKFLDSYIFLIKHRIGSGITFDIDVASQSKLLYLPPLTLQLLIENALKHNSTSKNSPLNIKIYTKETSVLVVENSLSLIENQNLRSFGIGLPNIMNRFQLLQGKLPEIVKDAATYKVIIHLMDYEQ</sequence>
<keyword evidence="1" id="KW-1133">Transmembrane helix</keyword>
<evidence type="ECO:0000313" key="4">
    <source>
        <dbReference type="Proteomes" id="UP000284120"/>
    </source>
</evidence>
<dbReference type="Gene3D" id="3.30.565.10">
    <property type="entry name" value="Histidine kinase-like ATPase, C-terminal domain"/>
    <property type="match status" value="1"/>
</dbReference>
<proteinExistence type="predicted"/>
<dbReference type="EMBL" id="SAYW01000004">
    <property type="protein sequence ID" value="RWU06517.1"/>
    <property type="molecule type" value="Genomic_DNA"/>
</dbReference>
<dbReference type="PANTHER" id="PTHR34220:SF7">
    <property type="entry name" value="SENSOR HISTIDINE KINASE YPDA"/>
    <property type="match status" value="1"/>
</dbReference>
<evidence type="ECO:0000259" key="2">
    <source>
        <dbReference type="Pfam" id="PF06580"/>
    </source>
</evidence>
<name>A0A443YRV3_9SPHI</name>
<dbReference type="InterPro" id="IPR010559">
    <property type="entry name" value="Sig_transdc_His_kin_internal"/>
</dbReference>
<accession>A0A443YRV3</accession>
<keyword evidence="4" id="KW-1185">Reference proteome</keyword>
<keyword evidence="1" id="KW-0812">Transmembrane</keyword>
<feature type="transmembrane region" description="Helical" evidence="1">
    <location>
        <begin position="53"/>
        <end position="73"/>
    </location>
</feature>
<feature type="domain" description="Signal transduction histidine kinase internal region" evidence="2">
    <location>
        <begin position="182"/>
        <end position="259"/>
    </location>
</feature>
<keyword evidence="3" id="KW-0418">Kinase</keyword>
<dbReference type="OrthoDB" id="9809908at2"/>
<keyword evidence="1" id="KW-0472">Membrane</keyword>
<dbReference type="RefSeq" id="WP_113648127.1">
    <property type="nucleotide sequence ID" value="NZ_QMHN01000004.1"/>
</dbReference>
<dbReference type="Pfam" id="PF06580">
    <property type="entry name" value="His_kinase"/>
    <property type="match status" value="1"/>
</dbReference>
<keyword evidence="3" id="KW-0808">Transferase</keyword>
<evidence type="ECO:0000313" key="3">
    <source>
        <dbReference type="EMBL" id="RWU06517.1"/>
    </source>
</evidence>
<dbReference type="PANTHER" id="PTHR34220">
    <property type="entry name" value="SENSOR HISTIDINE KINASE YPDA"/>
    <property type="match status" value="1"/>
</dbReference>
<feature type="transmembrane region" description="Helical" evidence="1">
    <location>
        <begin position="16"/>
        <end position="33"/>
    </location>
</feature>
<evidence type="ECO:0000256" key="1">
    <source>
        <dbReference type="SAM" id="Phobius"/>
    </source>
</evidence>
<feature type="transmembrane region" description="Helical" evidence="1">
    <location>
        <begin position="94"/>
        <end position="115"/>
    </location>
</feature>
<dbReference type="InterPro" id="IPR036890">
    <property type="entry name" value="HATPase_C_sf"/>
</dbReference>
<dbReference type="AlphaFoldDB" id="A0A443YRV3"/>
<dbReference type="Proteomes" id="UP000284120">
    <property type="component" value="Unassembled WGS sequence"/>
</dbReference>
<dbReference type="InterPro" id="IPR050640">
    <property type="entry name" value="Bact_2-comp_sensor_kinase"/>
</dbReference>
<feature type="transmembrane region" description="Helical" evidence="1">
    <location>
        <begin position="135"/>
        <end position="156"/>
    </location>
</feature>
<reference evidence="3 4" key="1">
    <citation type="submission" date="2018-06" db="EMBL/GenBank/DDBJ databases">
        <title>Pedobacter endophyticus sp. nov., an endophytic bacterium isolated from a leaf of Triticum aestivum.</title>
        <authorList>
            <person name="Zhang L."/>
        </authorList>
    </citation>
    <scope>NUCLEOTIDE SEQUENCE [LARGE SCALE GENOMIC DNA]</scope>
    <source>
        <strain evidence="3 4">CM134L-2</strain>
    </source>
</reference>
<comment type="caution">
    <text evidence="3">The sequence shown here is derived from an EMBL/GenBank/DDBJ whole genome shotgun (WGS) entry which is preliminary data.</text>
</comment>